<proteinExistence type="predicted"/>
<name>A0A0A0K4M2_CUCSA</name>
<sequence length="120" mass="13137">MHRGNPSSWFPYKFSPFLFSICLQTSTVPNPLLSEPQTFHRVGVKAPSLYCPHAYKAAVAFRSRRTGTSSVASVFSPASLLSGSGCLSDPSHFAATIRSASVLQSRRVFFPSFQPHVTPF</sequence>
<dbReference type="Gramene" id="KGN44640">
    <property type="protein sequence ID" value="KGN44640"/>
    <property type="gene ID" value="Csa_7G353510"/>
</dbReference>
<dbReference type="AlphaFoldDB" id="A0A0A0K4M2"/>
<dbReference type="Proteomes" id="UP000029981">
    <property type="component" value="Chromosome 7"/>
</dbReference>
<reference evidence="1 2" key="2">
    <citation type="journal article" date="2009" name="PLoS ONE">
        <title>An integrated genetic and cytogenetic map of the cucumber genome.</title>
        <authorList>
            <person name="Ren Y."/>
            <person name="Zhang Z."/>
            <person name="Liu J."/>
            <person name="Staub J.E."/>
            <person name="Han Y."/>
            <person name="Cheng Z."/>
            <person name="Li X."/>
            <person name="Lu J."/>
            <person name="Miao H."/>
            <person name="Kang H."/>
            <person name="Xie B."/>
            <person name="Gu X."/>
            <person name="Wang X."/>
            <person name="Du Y."/>
            <person name="Jin W."/>
            <person name="Huang S."/>
        </authorList>
    </citation>
    <scope>NUCLEOTIDE SEQUENCE [LARGE SCALE GENOMIC DNA]</scope>
    <source>
        <strain evidence="2">cv. 9930</strain>
    </source>
</reference>
<evidence type="ECO:0000313" key="1">
    <source>
        <dbReference type="EMBL" id="KGN44640.1"/>
    </source>
</evidence>
<reference evidence="1 2" key="3">
    <citation type="journal article" date="2010" name="BMC Genomics">
        <title>Transcriptome sequencing and comparative analysis of cucumber flowers with different sex types.</title>
        <authorList>
            <person name="Guo S."/>
            <person name="Zheng Y."/>
            <person name="Joung J.G."/>
            <person name="Liu S."/>
            <person name="Zhang Z."/>
            <person name="Crasta O.R."/>
            <person name="Sobral B.W."/>
            <person name="Xu Y."/>
            <person name="Huang S."/>
            <person name="Fei Z."/>
        </authorList>
    </citation>
    <scope>NUCLEOTIDE SEQUENCE [LARGE SCALE GENOMIC DNA]</scope>
    <source>
        <strain evidence="2">cv. 9930</strain>
    </source>
</reference>
<gene>
    <name evidence="1" type="ORF">Csa_7G353510</name>
</gene>
<reference evidence="1 2" key="4">
    <citation type="journal article" date="2011" name="BMC Genomics">
        <title>RNA-Seq improves annotation of protein-coding genes in the cucumber genome.</title>
        <authorList>
            <person name="Li Z."/>
            <person name="Zhang Z."/>
            <person name="Yan P."/>
            <person name="Huang S."/>
            <person name="Fei Z."/>
            <person name="Lin K."/>
        </authorList>
    </citation>
    <scope>NUCLEOTIDE SEQUENCE [LARGE SCALE GENOMIC DNA]</scope>
    <source>
        <strain evidence="2">cv. 9930</strain>
    </source>
</reference>
<accession>A0A0A0K4M2</accession>
<evidence type="ECO:0000313" key="2">
    <source>
        <dbReference type="Proteomes" id="UP000029981"/>
    </source>
</evidence>
<reference evidence="1 2" key="1">
    <citation type="journal article" date="2009" name="Nat. Genet.">
        <title>The genome of the cucumber, Cucumis sativus L.</title>
        <authorList>
            <person name="Huang S."/>
            <person name="Li R."/>
            <person name="Zhang Z."/>
            <person name="Li L."/>
            <person name="Gu X."/>
            <person name="Fan W."/>
            <person name="Lucas W.J."/>
            <person name="Wang X."/>
            <person name="Xie B."/>
            <person name="Ni P."/>
            <person name="Ren Y."/>
            <person name="Zhu H."/>
            <person name="Li J."/>
            <person name="Lin K."/>
            <person name="Jin W."/>
            <person name="Fei Z."/>
            <person name="Li G."/>
            <person name="Staub J."/>
            <person name="Kilian A."/>
            <person name="van der Vossen E.A."/>
            <person name="Wu Y."/>
            <person name="Guo J."/>
            <person name="He J."/>
            <person name="Jia Z."/>
            <person name="Ren Y."/>
            <person name="Tian G."/>
            <person name="Lu Y."/>
            <person name="Ruan J."/>
            <person name="Qian W."/>
            <person name="Wang M."/>
            <person name="Huang Q."/>
            <person name="Li B."/>
            <person name="Xuan Z."/>
            <person name="Cao J."/>
            <person name="Asan"/>
            <person name="Wu Z."/>
            <person name="Zhang J."/>
            <person name="Cai Q."/>
            <person name="Bai Y."/>
            <person name="Zhao B."/>
            <person name="Han Y."/>
            <person name="Li Y."/>
            <person name="Li X."/>
            <person name="Wang S."/>
            <person name="Shi Q."/>
            <person name="Liu S."/>
            <person name="Cho W.K."/>
            <person name="Kim J.Y."/>
            <person name="Xu Y."/>
            <person name="Heller-Uszynska K."/>
            <person name="Miao H."/>
            <person name="Cheng Z."/>
            <person name="Zhang S."/>
            <person name="Wu J."/>
            <person name="Yang Y."/>
            <person name="Kang H."/>
            <person name="Li M."/>
            <person name="Liang H."/>
            <person name="Ren X."/>
            <person name="Shi Z."/>
            <person name="Wen M."/>
            <person name="Jian M."/>
            <person name="Yang H."/>
            <person name="Zhang G."/>
            <person name="Yang Z."/>
            <person name="Chen R."/>
            <person name="Liu S."/>
            <person name="Li J."/>
            <person name="Ma L."/>
            <person name="Liu H."/>
            <person name="Zhou Y."/>
            <person name="Zhao J."/>
            <person name="Fang X."/>
            <person name="Li G."/>
            <person name="Fang L."/>
            <person name="Li Y."/>
            <person name="Liu D."/>
            <person name="Zheng H."/>
            <person name="Zhang Y."/>
            <person name="Qin N."/>
            <person name="Li Z."/>
            <person name="Yang G."/>
            <person name="Yang S."/>
            <person name="Bolund L."/>
            <person name="Kristiansen K."/>
            <person name="Zheng H."/>
            <person name="Li S."/>
            <person name="Zhang X."/>
            <person name="Yang H."/>
            <person name="Wang J."/>
            <person name="Sun R."/>
            <person name="Zhang B."/>
            <person name="Jiang S."/>
            <person name="Wang J."/>
            <person name="Du Y."/>
            <person name="Li S."/>
        </authorList>
    </citation>
    <scope>NUCLEOTIDE SEQUENCE [LARGE SCALE GENOMIC DNA]</scope>
    <source>
        <strain evidence="2">cv. 9930</strain>
    </source>
</reference>
<organism evidence="1 2">
    <name type="scientific">Cucumis sativus</name>
    <name type="common">Cucumber</name>
    <dbReference type="NCBI Taxonomy" id="3659"/>
    <lineage>
        <taxon>Eukaryota</taxon>
        <taxon>Viridiplantae</taxon>
        <taxon>Streptophyta</taxon>
        <taxon>Embryophyta</taxon>
        <taxon>Tracheophyta</taxon>
        <taxon>Spermatophyta</taxon>
        <taxon>Magnoliopsida</taxon>
        <taxon>eudicotyledons</taxon>
        <taxon>Gunneridae</taxon>
        <taxon>Pentapetalae</taxon>
        <taxon>rosids</taxon>
        <taxon>fabids</taxon>
        <taxon>Cucurbitales</taxon>
        <taxon>Cucurbitaceae</taxon>
        <taxon>Benincaseae</taxon>
        <taxon>Cucumis</taxon>
    </lineage>
</organism>
<protein>
    <submittedName>
        <fullName evidence="1">Uncharacterized protein</fullName>
    </submittedName>
</protein>
<dbReference type="EMBL" id="CM002928">
    <property type="protein sequence ID" value="KGN44640.1"/>
    <property type="molecule type" value="Genomic_DNA"/>
</dbReference>
<keyword evidence="2" id="KW-1185">Reference proteome</keyword>